<dbReference type="STRING" id="1802517.A2892_01535"/>
<sequence>MHLFVSSSITEVAFAKIPLAIIPSVTRSVVPSKISHTAIVPQDWFLKFTIQDKHFYVYLDRDRKFWYLLDSLYLIIASRLLRRDKVSGSEKWVVTAVF</sequence>
<comment type="caution">
    <text evidence="1">The sequence shown here is derived from an EMBL/GenBank/DDBJ whole genome shotgun (WGS) entry which is preliminary data.</text>
</comment>
<proteinExistence type="predicted"/>
<evidence type="ECO:0000313" key="1">
    <source>
        <dbReference type="EMBL" id="OGM60708.1"/>
    </source>
</evidence>
<organism evidence="1 2">
    <name type="scientific">Candidatus Woesebacteria bacterium RIFCSPLOWO2_01_FULL_39_10b</name>
    <dbReference type="NCBI Taxonomy" id="1802517"/>
    <lineage>
        <taxon>Bacteria</taxon>
        <taxon>Candidatus Woeseibacteriota</taxon>
    </lineage>
</organism>
<protein>
    <submittedName>
        <fullName evidence="1">Uncharacterized protein</fullName>
    </submittedName>
</protein>
<dbReference type="EMBL" id="MGHD01000003">
    <property type="protein sequence ID" value="OGM60708.1"/>
    <property type="molecule type" value="Genomic_DNA"/>
</dbReference>
<gene>
    <name evidence="1" type="ORF">A2892_01535</name>
</gene>
<evidence type="ECO:0000313" key="2">
    <source>
        <dbReference type="Proteomes" id="UP000176404"/>
    </source>
</evidence>
<reference evidence="1 2" key="1">
    <citation type="journal article" date="2016" name="Nat. Commun.">
        <title>Thousands of microbial genomes shed light on interconnected biogeochemical processes in an aquifer system.</title>
        <authorList>
            <person name="Anantharaman K."/>
            <person name="Brown C.T."/>
            <person name="Hug L.A."/>
            <person name="Sharon I."/>
            <person name="Castelle C.J."/>
            <person name="Probst A.J."/>
            <person name="Thomas B.C."/>
            <person name="Singh A."/>
            <person name="Wilkins M.J."/>
            <person name="Karaoz U."/>
            <person name="Brodie E.L."/>
            <person name="Williams K.H."/>
            <person name="Hubbard S.S."/>
            <person name="Banfield J.F."/>
        </authorList>
    </citation>
    <scope>NUCLEOTIDE SEQUENCE [LARGE SCALE GENOMIC DNA]</scope>
</reference>
<name>A0A1F8BBI2_9BACT</name>
<dbReference type="AlphaFoldDB" id="A0A1F8BBI2"/>
<accession>A0A1F8BBI2</accession>
<dbReference type="Proteomes" id="UP000176404">
    <property type="component" value="Unassembled WGS sequence"/>
</dbReference>